<dbReference type="AlphaFoldDB" id="A0A367J8Z3"/>
<comment type="caution">
    <text evidence="1">The sequence shown here is derived from an EMBL/GenBank/DDBJ whole genome shotgun (WGS) entry which is preliminary data.</text>
</comment>
<reference evidence="1 2" key="1">
    <citation type="journal article" date="2018" name="G3 (Bethesda)">
        <title>Phylogenetic and Phylogenomic Definition of Rhizopus Species.</title>
        <authorList>
            <person name="Gryganskyi A.P."/>
            <person name="Golan J."/>
            <person name="Dolatabadi S."/>
            <person name="Mondo S."/>
            <person name="Robb S."/>
            <person name="Idnurm A."/>
            <person name="Muszewska A."/>
            <person name="Steczkiewicz K."/>
            <person name="Masonjones S."/>
            <person name="Liao H.L."/>
            <person name="Gajdeczka M.T."/>
            <person name="Anike F."/>
            <person name="Vuek A."/>
            <person name="Anishchenko I.M."/>
            <person name="Voigt K."/>
            <person name="de Hoog G.S."/>
            <person name="Smith M.E."/>
            <person name="Heitman J."/>
            <person name="Vilgalys R."/>
            <person name="Stajich J.E."/>
        </authorList>
    </citation>
    <scope>NUCLEOTIDE SEQUENCE [LARGE SCALE GENOMIC DNA]</scope>
    <source>
        <strain evidence="1 2">LSU 92-RS-03</strain>
    </source>
</reference>
<dbReference type="EMBL" id="PJQM01003951">
    <property type="protein sequence ID" value="RCH86365.1"/>
    <property type="molecule type" value="Genomic_DNA"/>
</dbReference>
<organism evidence="1 2">
    <name type="scientific">Rhizopus stolonifer</name>
    <name type="common">Rhizopus nigricans</name>
    <dbReference type="NCBI Taxonomy" id="4846"/>
    <lineage>
        <taxon>Eukaryota</taxon>
        <taxon>Fungi</taxon>
        <taxon>Fungi incertae sedis</taxon>
        <taxon>Mucoromycota</taxon>
        <taxon>Mucoromycotina</taxon>
        <taxon>Mucoromycetes</taxon>
        <taxon>Mucorales</taxon>
        <taxon>Mucorineae</taxon>
        <taxon>Rhizopodaceae</taxon>
        <taxon>Rhizopus</taxon>
    </lineage>
</organism>
<dbReference type="OrthoDB" id="1204at2759"/>
<dbReference type="GO" id="GO:0000011">
    <property type="term" value="P:vacuole inheritance"/>
    <property type="evidence" value="ECO:0007669"/>
    <property type="project" value="TreeGrafter"/>
</dbReference>
<gene>
    <name evidence="1" type="ORF">CU098_008108</name>
</gene>
<keyword evidence="2" id="KW-1185">Reference proteome</keyword>
<dbReference type="STRING" id="4846.A0A367J8Z3"/>
<dbReference type="Proteomes" id="UP000253551">
    <property type="component" value="Unassembled WGS sequence"/>
</dbReference>
<dbReference type="PANTHER" id="PTHR28258">
    <property type="entry name" value="VACUOLAR SEGREGATION PROTEIN 7"/>
    <property type="match status" value="1"/>
</dbReference>
<proteinExistence type="predicted"/>
<dbReference type="PANTHER" id="PTHR28258:SF1">
    <property type="entry name" value="VACUOLAR SEGREGATION PROTEIN 7"/>
    <property type="match status" value="1"/>
</dbReference>
<dbReference type="InterPro" id="IPR024260">
    <property type="entry name" value="Vac7"/>
</dbReference>
<evidence type="ECO:0000313" key="1">
    <source>
        <dbReference type="EMBL" id="RCH86365.1"/>
    </source>
</evidence>
<evidence type="ECO:0000313" key="2">
    <source>
        <dbReference type="Proteomes" id="UP000253551"/>
    </source>
</evidence>
<sequence length="361" mass="40885">VFAKNLSEAVLDVDDSCDGYVYHTPYKLYPPLSPPISPFDLTVNSNRLSTSCNDDSGSYFSDCHRQKPRRPGLRSAVSELPAGETIKPYYFDLLAIKLEKHGLHRGFRYRCSSSEDEDNDEESTPLLYYSGKKDVHRNTRRFVLLFLSSCRFIYANQLALEKREQIKTLKTKEQNLLLVVNNKIFSVGNVLGTQKQLMIDLYVRARNSNSWNIQVSHAAISLFAASHYVPTIAQGTGNTTAHEKTNNKQEYLGTLNKLDDPLIFEASPLFYFNSKLSTPASHIQIKNPGEAKDDVSGNERWSLLIRYPYELTLRGVLRYQLFPFFHTKTYSARVCKVVHVNPATGAVGEAPLPEQSICDED</sequence>
<dbReference type="GO" id="GO:1903778">
    <property type="term" value="P:protein localization to vacuolar membrane"/>
    <property type="evidence" value="ECO:0007669"/>
    <property type="project" value="TreeGrafter"/>
</dbReference>
<dbReference type="GO" id="GO:0000329">
    <property type="term" value="C:fungal-type vacuole membrane"/>
    <property type="evidence" value="ECO:0007669"/>
    <property type="project" value="TreeGrafter"/>
</dbReference>
<name>A0A367J8Z3_RHIST</name>
<dbReference type="GO" id="GO:0070772">
    <property type="term" value="C:PAS complex"/>
    <property type="evidence" value="ECO:0007669"/>
    <property type="project" value="TreeGrafter"/>
</dbReference>
<dbReference type="Pfam" id="PF12751">
    <property type="entry name" value="Vac7"/>
    <property type="match status" value="1"/>
</dbReference>
<feature type="non-terminal residue" evidence="1">
    <location>
        <position position="1"/>
    </location>
</feature>
<dbReference type="GO" id="GO:0010513">
    <property type="term" value="P:positive regulation of phosphatidylinositol biosynthetic process"/>
    <property type="evidence" value="ECO:0007669"/>
    <property type="project" value="TreeGrafter"/>
</dbReference>
<protein>
    <submittedName>
        <fullName evidence="1">Uncharacterized protein</fullName>
    </submittedName>
</protein>
<accession>A0A367J8Z3</accession>